<dbReference type="EMBL" id="LCYC01000054">
    <property type="protein sequence ID" value="KWV72412.1"/>
    <property type="molecule type" value="Genomic_DNA"/>
</dbReference>
<dbReference type="Proteomes" id="UP000063434">
    <property type="component" value="Unassembled WGS sequence"/>
</dbReference>
<name>A0A109KNG7_PSEFL</name>
<sequence length="81" mass="8801">MTSNDDFRFQSHALLVELDAATTQLMMLVVTGELSGCAWDEAFARQSAAYAAWLKAATGVSVDPMPVLDGRPLDRENPTVE</sequence>
<dbReference type="AlphaFoldDB" id="A0A109KNG7"/>
<proteinExistence type="predicted"/>
<accession>A0A109KNG7</accession>
<reference evidence="1 2" key="1">
    <citation type="submission" date="2015-05" db="EMBL/GenBank/DDBJ databases">
        <title>A genomic and transcriptomic approach to investigate the blue pigment phenotype in Pseudomonas fluorescens.</title>
        <authorList>
            <person name="Andreani N.A."/>
            <person name="Cardazzo B."/>
        </authorList>
    </citation>
    <scope>NUCLEOTIDE SEQUENCE [LARGE SCALE GENOMIC DNA]</scope>
    <source>
        <strain evidence="1 2">Ps_40</strain>
    </source>
</reference>
<dbReference type="RefSeq" id="WP_060766146.1">
    <property type="nucleotide sequence ID" value="NZ_LCYC01000054.1"/>
</dbReference>
<organism evidence="1 2">
    <name type="scientific">Pseudomonas fluorescens</name>
    <dbReference type="NCBI Taxonomy" id="294"/>
    <lineage>
        <taxon>Bacteria</taxon>
        <taxon>Pseudomonadati</taxon>
        <taxon>Pseudomonadota</taxon>
        <taxon>Gammaproteobacteria</taxon>
        <taxon>Pseudomonadales</taxon>
        <taxon>Pseudomonadaceae</taxon>
        <taxon>Pseudomonas</taxon>
    </lineage>
</organism>
<gene>
    <name evidence="1" type="ORF">PFL603g_04105</name>
</gene>
<dbReference type="PATRIC" id="fig|294.195.peg.4394"/>
<evidence type="ECO:0000313" key="1">
    <source>
        <dbReference type="EMBL" id="KWV72412.1"/>
    </source>
</evidence>
<evidence type="ECO:0000313" key="2">
    <source>
        <dbReference type="Proteomes" id="UP000063434"/>
    </source>
</evidence>
<comment type="caution">
    <text evidence="1">The sequence shown here is derived from an EMBL/GenBank/DDBJ whole genome shotgun (WGS) entry which is preliminary data.</text>
</comment>
<protein>
    <submittedName>
        <fullName evidence="1">Uncharacterized protein</fullName>
    </submittedName>
</protein>